<evidence type="ECO:0000313" key="1">
    <source>
        <dbReference type="EMBL" id="MBD2864258.1"/>
    </source>
</evidence>
<dbReference type="EMBL" id="JACXJA010000028">
    <property type="protein sequence ID" value="MBD2864258.1"/>
    <property type="molecule type" value="Genomic_DNA"/>
</dbReference>
<reference evidence="1" key="1">
    <citation type="submission" date="2020-09" db="EMBL/GenBank/DDBJ databases">
        <title>A novel bacterium of genus Paenibacillus, isolated from South China Sea.</title>
        <authorList>
            <person name="Huang H."/>
            <person name="Mo K."/>
            <person name="Hu Y."/>
        </authorList>
    </citation>
    <scope>NUCLEOTIDE SEQUENCE</scope>
    <source>
        <strain evidence="1">IB182363</strain>
    </source>
</reference>
<gene>
    <name evidence="1" type="ORF">IDH45_19935</name>
</gene>
<dbReference type="Proteomes" id="UP000639396">
    <property type="component" value="Unassembled WGS sequence"/>
</dbReference>
<proteinExistence type="predicted"/>
<dbReference type="RefSeq" id="WP_190929887.1">
    <property type="nucleotide sequence ID" value="NZ_JACXJA010000028.1"/>
</dbReference>
<sequence>MNTAGVKISLDIRVIMRQMGVTGYVEKEQPKQPKPPKPPLAVQTDCTTYTVDGLPAVL</sequence>
<evidence type="ECO:0000313" key="2">
    <source>
        <dbReference type="Proteomes" id="UP000639396"/>
    </source>
</evidence>
<comment type="caution">
    <text evidence="1">The sequence shown here is derived from an EMBL/GenBank/DDBJ whole genome shotgun (WGS) entry which is preliminary data.</text>
</comment>
<name>A0A927H1E7_9BACL</name>
<dbReference type="AlphaFoldDB" id="A0A927H1E7"/>
<keyword evidence="2" id="KW-1185">Reference proteome</keyword>
<organism evidence="1 2">
    <name type="scientific">Paenibacillus oceani</name>
    <dbReference type="NCBI Taxonomy" id="2772510"/>
    <lineage>
        <taxon>Bacteria</taxon>
        <taxon>Bacillati</taxon>
        <taxon>Bacillota</taxon>
        <taxon>Bacilli</taxon>
        <taxon>Bacillales</taxon>
        <taxon>Paenibacillaceae</taxon>
        <taxon>Paenibacillus</taxon>
    </lineage>
</organism>
<protein>
    <submittedName>
        <fullName evidence="1">Uncharacterized protein</fullName>
    </submittedName>
</protein>
<accession>A0A927H1E7</accession>